<evidence type="ECO:0000256" key="4">
    <source>
        <dbReference type="ARBA" id="ARBA00022692"/>
    </source>
</evidence>
<proteinExistence type="inferred from homology"/>
<protein>
    <recommendedName>
        <fullName evidence="7">UPF0056 membrane protein</fullName>
    </recommendedName>
</protein>
<sequence length="200" mass="21542">MDHSFLSALILLLLVLDPLGSLPIFIPIMRAVPKERRTRVAIREVGIAFCVLFAFMFVGESFLRVMHLSERSLEVAGGVILVIIAIRMIFGSSGESAYGLEPGKEPLIFPLAVPLLAGPSAMATVLLLASRQPDRIYEWIGALSAAMLVSGLVLVLADRIRKLLGDSVVSAIEKLMGLVLTAIAVEMILAGLKRYFVGGL</sequence>
<name>A0A254NB43_9BURK</name>
<dbReference type="AlphaFoldDB" id="A0A254NB43"/>
<comment type="subcellular location">
    <subcellularLocation>
        <location evidence="1 7">Cell membrane</location>
        <topology evidence="1 7">Multi-pass membrane protein</topology>
    </subcellularLocation>
</comment>
<comment type="caution">
    <text evidence="7">Lacks conserved residue(s) required for the propagation of feature annotation.</text>
</comment>
<dbReference type="GO" id="GO:0005886">
    <property type="term" value="C:plasma membrane"/>
    <property type="evidence" value="ECO:0007669"/>
    <property type="project" value="UniProtKB-SubCell"/>
</dbReference>
<organism evidence="8 9">
    <name type="scientific">Roseateles puraquae</name>
    <dbReference type="NCBI Taxonomy" id="431059"/>
    <lineage>
        <taxon>Bacteria</taxon>
        <taxon>Pseudomonadati</taxon>
        <taxon>Pseudomonadota</taxon>
        <taxon>Betaproteobacteria</taxon>
        <taxon>Burkholderiales</taxon>
        <taxon>Sphaerotilaceae</taxon>
        <taxon>Roseateles</taxon>
    </lineage>
</organism>
<evidence type="ECO:0000313" key="9">
    <source>
        <dbReference type="Proteomes" id="UP000197446"/>
    </source>
</evidence>
<keyword evidence="3" id="KW-1003">Cell membrane</keyword>
<dbReference type="OrthoDB" id="21094at2"/>
<feature type="transmembrane region" description="Helical" evidence="7">
    <location>
        <begin position="75"/>
        <end position="94"/>
    </location>
</feature>
<evidence type="ECO:0000256" key="3">
    <source>
        <dbReference type="ARBA" id="ARBA00022475"/>
    </source>
</evidence>
<dbReference type="PANTHER" id="PTHR33508">
    <property type="entry name" value="UPF0056 MEMBRANE PROTEIN YHCE"/>
    <property type="match status" value="1"/>
</dbReference>
<evidence type="ECO:0000256" key="6">
    <source>
        <dbReference type="ARBA" id="ARBA00023136"/>
    </source>
</evidence>
<dbReference type="NCBIfam" id="TIGR00427">
    <property type="entry name" value="NAAT family transporter"/>
    <property type="match status" value="1"/>
</dbReference>
<keyword evidence="5 7" id="KW-1133">Transmembrane helix</keyword>
<keyword evidence="6 7" id="KW-0472">Membrane</keyword>
<feature type="transmembrane region" description="Helical" evidence="7">
    <location>
        <begin position="136"/>
        <end position="155"/>
    </location>
</feature>
<dbReference type="InterPro" id="IPR002771">
    <property type="entry name" value="Multi_antbiot-R_MarC"/>
</dbReference>
<keyword evidence="9" id="KW-1185">Reference proteome</keyword>
<comment type="caution">
    <text evidence="8">The sequence shown here is derived from an EMBL/GenBank/DDBJ whole genome shotgun (WGS) entry which is preliminary data.</text>
</comment>
<comment type="similarity">
    <text evidence="2 7">Belongs to the UPF0056 (MarC) family.</text>
</comment>
<dbReference type="Pfam" id="PF01914">
    <property type="entry name" value="MarC"/>
    <property type="match status" value="1"/>
</dbReference>
<dbReference type="RefSeq" id="WP_088484894.1">
    <property type="nucleotide sequence ID" value="NZ_JBCNLH010000011.1"/>
</dbReference>
<dbReference type="PANTHER" id="PTHR33508:SF10">
    <property type="entry name" value="UPF0056 INNER MEMBRANE PROTEIN YHGN"/>
    <property type="match status" value="1"/>
</dbReference>
<evidence type="ECO:0000256" key="5">
    <source>
        <dbReference type="ARBA" id="ARBA00022989"/>
    </source>
</evidence>
<accession>A0A254NB43</accession>
<dbReference type="EMBL" id="NISI01000009">
    <property type="protein sequence ID" value="OWR02373.1"/>
    <property type="molecule type" value="Genomic_DNA"/>
</dbReference>
<gene>
    <name evidence="8" type="ORF">CDO81_19460</name>
</gene>
<reference evidence="8 9" key="1">
    <citation type="journal article" date="2007" name="Int. J. Syst. Evol. Microbiol.">
        <title>Description of Pelomonas aquatica sp. nov. and Pelomonas puraquae sp. nov., isolated from industrial and haemodialysis water.</title>
        <authorList>
            <person name="Gomila M."/>
            <person name="Bowien B."/>
            <person name="Falsen E."/>
            <person name="Moore E.R."/>
            <person name="Lalucat J."/>
        </authorList>
    </citation>
    <scope>NUCLEOTIDE SEQUENCE [LARGE SCALE GENOMIC DNA]</scope>
    <source>
        <strain evidence="8 9">CCUG 52769</strain>
    </source>
</reference>
<dbReference type="Proteomes" id="UP000197446">
    <property type="component" value="Unassembled WGS sequence"/>
</dbReference>
<feature type="transmembrane region" description="Helical" evidence="7">
    <location>
        <begin position="175"/>
        <end position="192"/>
    </location>
</feature>
<keyword evidence="4 7" id="KW-0812">Transmembrane</keyword>
<evidence type="ECO:0000256" key="7">
    <source>
        <dbReference type="RuleBase" id="RU362048"/>
    </source>
</evidence>
<evidence type="ECO:0000313" key="8">
    <source>
        <dbReference type="EMBL" id="OWR02373.1"/>
    </source>
</evidence>
<feature type="transmembrane region" description="Helical" evidence="7">
    <location>
        <begin position="106"/>
        <end position="129"/>
    </location>
</feature>
<evidence type="ECO:0000256" key="1">
    <source>
        <dbReference type="ARBA" id="ARBA00004651"/>
    </source>
</evidence>
<feature type="transmembrane region" description="Helical" evidence="7">
    <location>
        <begin position="45"/>
        <end position="63"/>
    </location>
</feature>
<evidence type="ECO:0000256" key="2">
    <source>
        <dbReference type="ARBA" id="ARBA00009784"/>
    </source>
</evidence>